<accession>A0AAV4U3K6</accession>
<feature type="compositionally biased region" description="Basic and acidic residues" evidence="1">
    <location>
        <begin position="66"/>
        <end position="81"/>
    </location>
</feature>
<reference evidence="2 3" key="1">
    <citation type="submission" date="2021-06" db="EMBL/GenBank/DDBJ databases">
        <title>Caerostris extrusa draft genome.</title>
        <authorList>
            <person name="Kono N."/>
            <person name="Arakawa K."/>
        </authorList>
    </citation>
    <scope>NUCLEOTIDE SEQUENCE [LARGE SCALE GENOMIC DNA]</scope>
</reference>
<dbReference type="Proteomes" id="UP001054945">
    <property type="component" value="Unassembled WGS sequence"/>
</dbReference>
<protein>
    <submittedName>
        <fullName evidence="2">Uncharacterized protein</fullName>
    </submittedName>
</protein>
<evidence type="ECO:0000256" key="1">
    <source>
        <dbReference type="SAM" id="MobiDB-lite"/>
    </source>
</evidence>
<dbReference type="EMBL" id="BPLR01012234">
    <property type="protein sequence ID" value="GIY52369.1"/>
    <property type="molecule type" value="Genomic_DNA"/>
</dbReference>
<comment type="caution">
    <text evidence="2">The sequence shown here is derived from an EMBL/GenBank/DDBJ whole genome shotgun (WGS) entry which is preliminary data.</text>
</comment>
<organism evidence="2 3">
    <name type="scientific">Caerostris extrusa</name>
    <name type="common">Bark spider</name>
    <name type="synonym">Caerostris bankana</name>
    <dbReference type="NCBI Taxonomy" id="172846"/>
    <lineage>
        <taxon>Eukaryota</taxon>
        <taxon>Metazoa</taxon>
        <taxon>Ecdysozoa</taxon>
        <taxon>Arthropoda</taxon>
        <taxon>Chelicerata</taxon>
        <taxon>Arachnida</taxon>
        <taxon>Araneae</taxon>
        <taxon>Araneomorphae</taxon>
        <taxon>Entelegynae</taxon>
        <taxon>Araneoidea</taxon>
        <taxon>Araneidae</taxon>
        <taxon>Caerostris</taxon>
    </lineage>
</organism>
<feature type="region of interest" description="Disordered" evidence="1">
    <location>
        <begin position="44"/>
        <end position="81"/>
    </location>
</feature>
<proteinExistence type="predicted"/>
<evidence type="ECO:0000313" key="3">
    <source>
        <dbReference type="Proteomes" id="UP001054945"/>
    </source>
</evidence>
<name>A0AAV4U3K6_CAEEX</name>
<gene>
    <name evidence="2" type="ORF">CEXT_727341</name>
</gene>
<sequence>MIVPFANIYTSITRDCGTLKLSEKRSIPFPPLFNSHKGSAINIFAPPNANAKSLSGERKPRRTKPKQLEKSGDARGGRRWK</sequence>
<dbReference type="AlphaFoldDB" id="A0AAV4U3K6"/>
<keyword evidence="3" id="KW-1185">Reference proteome</keyword>
<evidence type="ECO:0000313" key="2">
    <source>
        <dbReference type="EMBL" id="GIY52369.1"/>
    </source>
</evidence>